<proteinExistence type="predicted"/>
<dbReference type="EMBL" id="WMEY01000001">
    <property type="protein sequence ID" value="MYL62423.1"/>
    <property type="molecule type" value="Genomic_DNA"/>
</dbReference>
<feature type="transmembrane region" description="Helical" evidence="1">
    <location>
        <begin position="25"/>
        <end position="45"/>
    </location>
</feature>
<evidence type="ECO:0000256" key="1">
    <source>
        <dbReference type="SAM" id="Phobius"/>
    </source>
</evidence>
<evidence type="ECO:0000313" key="3">
    <source>
        <dbReference type="Proteomes" id="UP000447833"/>
    </source>
</evidence>
<comment type="caution">
    <text evidence="2">The sequence shown here is derived from an EMBL/GenBank/DDBJ whole genome shotgun (WGS) entry which is preliminary data.</text>
</comment>
<dbReference type="RefSeq" id="WP_160918247.1">
    <property type="nucleotide sequence ID" value="NZ_WMEY01000001.1"/>
</dbReference>
<evidence type="ECO:0000313" key="2">
    <source>
        <dbReference type="EMBL" id="MYL62423.1"/>
    </source>
</evidence>
<accession>A0A845EU98</accession>
<keyword evidence="1" id="KW-0472">Membrane</keyword>
<gene>
    <name evidence="2" type="ORF">GLW07_03530</name>
</gene>
<feature type="transmembrane region" description="Helical" evidence="1">
    <location>
        <begin position="166"/>
        <end position="187"/>
    </location>
</feature>
<sequence>MTSFQLLRQRVSDDRRYKIRDLKAALDWTVWLYILIPALVIGVAYYRSWWLVAPDWLAVIPEQAAVFPLFLIATTWSLRIYTEEADQVYLLQNAVLSKGLKKWGMAHSLTKGMLVSSLGIGAALPLLITGWGWSVERVAVTGLFLLLISWNAKTCRYFIDLFVPSIWVKWIPVGFVNVLFIVILLVVSQVGWQYEWAVAAGSGSLLLLLFVQLRARVKMRGTFFHDAVIERGHKQSITKFLMGNVGVAPATLVVRKQPFLFRGSKRIRKKRSPQTRMIDLYTKWLLRSIGKMHYYLQVIGWGTAAILLLPLVVKVVVLLFGLYALIGLSRADWHEFSEGSYAQLFQWETSLREQAGKQALKLVSMPSFLLLCLVTGFSFPGWIGLLLFPLGGWFVFKESVQIVHLSIQTSEMKWQDSKGV</sequence>
<dbReference type="InterPro" id="IPR010288">
    <property type="entry name" value="EcsB_ABC"/>
</dbReference>
<dbReference type="GO" id="GO:0016020">
    <property type="term" value="C:membrane"/>
    <property type="evidence" value="ECO:0007669"/>
    <property type="project" value="InterPro"/>
</dbReference>
<name>A0A845EU98_9BACL</name>
<feature type="transmembrane region" description="Helical" evidence="1">
    <location>
        <begin position="193"/>
        <end position="211"/>
    </location>
</feature>
<feature type="transmembrane region" description="Helical" evidence="1">
    <location>
        <begin position="368"/>
        <end position="396"/>
    </location>
</feature>
<keyword evidence="1" id="KW-0812">Transmembrane</keyword>
<feature type="transmembrane region" description="Helical" evidence="1">
    <location>
        <begin position="112"/>
        <end position="133"/>
    </location>
</feature>
<reference evidence="2 3" key="1">
    <citation type="submission" date="2019-11" db="EMBL/GenBank/DDBJ databases">
        <title>Genome sequences of 17 halophilic strains isolated from different environments.</title>
        <authorList>
            <person name="Furrow R.E."/>
        </authorList>
    </citation>
    <scope>NUCLEOTIDE SEQUENCE [LARGE SCALE GENOMIC DNA]</scope>
    <source>
        <strain evidence="2 3">22506_14_FS</strain>
    </source>
</reference>
<protein>
    <submittedName>
        <fullName evidence="2">Uncharacterized protein</fullName>
    </submittedName>
</protein>
<feature type="transmembrane region" description="Helical" evidence="1">
    <location>
        <begin position="294"/>
        <end position="326"/>
    </location>
</feature>
<feature type="transmembrane region" description="Helical" evidence="1">
    <location>
        <begin position="65"/>
        <end position="82"/>
    </location>
</feature>
<dbReference type="AlphaFoldDB" id="A0A845EU98"/>
<dbReference type="Pfam" id="PF05975">
    <property type="entry name" value="EcsB"/>
    <property type="match status" value="1"/>
</dbReference>
<organism evidence="2 3">
    <name type="scientific">Guptibacillus hwajinpoensis</name>
    <dbReference type="NCBI Taxonomy" id="208199"/>
    <lineage>
        <taxon>Bacteria</taxon>
        <taxon>Bacillati</taxon>
        <taxon>Bacillota</taxon>
        <taxon>Bacilli</taxon>
        <taxon>Bacillales</taxon>
        <taxon>Guptibacillaceae</taxon>
        <taxon>Guptibacillus</taxon>
    </lineage>
</organism>
<keyword evidence="1" id="KW-1133">Transmembrane helix</keyword>
<feature type="transmembrane region" description="Helical" evidence="1">
    <location>
        <begin position="139"/>
        <end position="159"/>
    </location>
</feature>
<dbReference type="Proteomes" id="UP000447833">
    <property type="component" value="Unassembled WGS sequence"/>
</dbReference>